<reference evidence="3" key="1">
    <citation type="submission" date="2023-08" db="EMBL/GenBank/DDBJ databases">
        <title>Black Yeasts Isolated from many extreme environments.</title>
        <authorList>
            <person name="Coleine C."/>
            <person name="Stajich J.E."/>
            <person name="Selbmann L."/>
        </authorList>
    </citation>
    <scope>NUCLEOTIDE SEQUENCE</scope>
    <source>
        <strain evidence="3">CCFEE 5401</strain>
    </source>
</reference>
<protein>
    <recommendedName>
        <fullName evidence="2">DUF7704 domain-containing protein</fullName>
    </recommendedName>
</protein>
<feature type="transmembrane region" description="Helical" evidence="1">
    <location>
        <begin position="115"/>
        <end position="138"/>
    </location>
</feature>
<keyword evidence="1" id="KW-0472">Membrane</keyword>
<dbReference type="AlphaFoldDB" id="A0AAN7TNM5"/>
<sequence>MSTPTIPASYRIFFTTIDPLLALTGFISALFVPTAIVGTHLPVSGQEPPAETTFLLQTLAGFYLALLVLEVYLLRVRPHDLTIWRALEFSLLLTDFFLVGATAKWLGAEGGLNPLFWGLGEVGAIALTAGLGVIRVLFIIGVGMRSGTGVKSA</sequence>
<dbReference type="InterPro" id="IPR056121">
    <property type="entry name" value="DUF7704"/>
</dbReference>
<keyword evidence="1" id="KW-0812">Transmembrane</keyword>
<keyword evidence="1" id="KW-1133">Transmembrane helix</keyword>
<dbReference type="PANTHER" id="PTHR37019:SF1">
    <property type="entry name" value="EXPERA DOMAIN-CONTAINING PROTEIN"/>
    <property type="match status" value="1"/>
</dbReference>
<feature type="transmembrane region" description="Helical" evidence="1">
    <location>
        <begin position="86"/>
        <end position="103"/>
    </location>
</feature>
<evidence type="ECO:0000256" key="1">
    <source>
        <dbReference type="SAM" id="Phobius"/>
    </source>
</evidence>
<organism evidence="3 4">
    <name type="scientific">Meristemomyces frigidus</name>
    <dbReference type="NCBI Taxonomy" id="1508187"/>
    <lineage>
        <taxon>Eukaryota</taxon>
        <taxon>Fungi</taxon>
        <taxon>Dikarya</taxon>
        <taxon>Ascomycota</taxon>
        <taxon>Pezizomycotina</taxon>
        <taxon>Dothideomycetes</taxon>
        <taxon>Dothideomycetidae</taxon>
        <taxon>Mycosphaerellales</taxon>
        <taxon>Teratosphaeriaceae</taxon>
        <taxon>Meristemomyces</taxon>
    </lineage>
</organism>
<dbReference type="PANTHER" id="PTHR37019">
    <property type="entry name" value="CHROMOSOME 1, WHOLE GENOME SHOTGUN SEQUENCE"/>
    <property type="match status" value="1"/>
</dbReference>
<proteinExistence type="predicted"/>
<evidence type="ECO:0000313" key="4">
    <source>
        <dbReference type="Proteomes" id="UP001310890"/>
    </source>
</evidence>
<dbReference type="Pfam" id="PF24803">
    <property type="entry name" value="DUF7704"/>
    <property type="match status" value="1"/>
</dbReference>
<name>A0AAN7TNM5_9PEZI</name>
<evidence type="ECO:0000259" key="2">
    <source>
        <dbReference type="Pfam" id="PF24803"/>
    </source>
</evidence>
<feature type="transmembrane region" description="Helical" evidence="1">
    <location>
        <begin position="54"/>
        <end position="74"/>
    </location>
</feature>
<accession>A0AAN7TNM5</accession>
<dbReference type="Proteomes" id="UP001310890">
    <property type="component" value="Unassembled WGS sequence"/>
</dbReference>
<evidence type="ECO:0000313" key="3">
    <source>
        <dbReference type="EMBL" id="KAK5115350.1"/>
    </source>
</evidence>
<feature type="transmembrane region" description="Helical" evidence="1">
    <location>
        <begin position="20"/>
        <end position="42"/>
    </location>
</feature>
<dbReference type="EMBL" id="JAVRRL010000013">
    <property type="protein sequence ID" value="KAK5115350.1"/>
    <property type="molecule type" value="Genomic_DNA"/>
</dbReference>
<comment type="caution">
    <text evidence="3">The sequence shown here is derived from an EMBL/GenBank/DDBJ whole genome shotgun (WGS) entry which is preliminary data.</text>
</comment>
<feature type="domain" description="DUF7704" evidence="2">
    <location>
        <begin position="5"/>
        <end position="143"/>
    </location>
</feature>
<gene>
    <name evidence="3" type="ORF">LTR62_001550</name>
</gene>